<proteinExistence type="inferred from homology"/>
<comment type="caution">
    <text evidence="2">The sequence shown here is derived from an EMBL/GenBank/DDBJ whole genome shotgun (WGS) entry which is preliminary data.</text>
</comment>
<dbReference type="InterPro" id="IPR036689">
    <property type="entry name" value="ESAT-6-like_sf"/>
</dbReference>
<dbReference type="RefSeq" id="WP_132199060.1">
    <property type="nucleotide sequence ID" value="NZ_SMKY01000091.1"/>
</dbReference>
<accession>A0A4R5BAN9</accession>
<dbReference type="SUPFAM" id="SSF140453">
    <property type="entry name" value="EsxAB dimer-like"/>
    <property type="match status" value="1"/>
</dbReference>
<dbReference type="OrthoDB" id="4278078at2"/>
<reference evidence="2 3" key="1">
    <citation type="submission" date="2019-03" db="EMBL/GenBank/DDBJ databases">
        <title>Draft genome sequences of novel Actinobacteria.</title>
        <authorList>
            <person name="Sahin N."/>
            <person name="Ay H."/>
            <person name="Saygin H."/>
        </authorList>
    </citation>
    <scope>NUCLEOTIDE SEQUENCE [LARGE SCALE GENOMIC DNA]</scope>
    <source>
        <strain evidence="2 3">DSM 45941</strain>
    </source>
</reference>
<dbReference type="AlphaFoldDB" id="A0A4R5BAN9"/>
<dbReference type="EMBL" id="SMKY01000091">
    <property type="protein sequence ID" value="TDD80502.1"/>
    <property type="molecule type" value="Genomic_DNA"/>
</dbReference>
<dbReference type="Pfam" id="PF06013">
    <property type="entry name" value="WXG100"/>
    <property type="match status" value="1"/>
</dbReference>
<keyword evidence="3" id="KW-1185">Reference proteome</keyword>
<comment type="similarity">
    <text evidence="1">Belongs to the WXG100 family.</text>
</comment>
<dbReference type="Gene3D" id="1.10.287.1060">
    <property type="entry name" value="ESAT-6-like"/>
    <property type="match status" value="1"/>
</dbReference>
<dbReference type="Proteomes" id="UP000295578">
    <property type="component" value="Unassembled WGS sequence"/>
</dbReference>
<dbReference type="NCBIfam" id="TIGR03930">
    <property type="entry name" value="WXG100_ESAT6"/>
    <property type="match status" value="1"/>
</dbReference>
<organism evidence="2 3">
    <name type="scientific">Actinomadura darangshiensis</name>
    <dbReference type="NCBI Taxonomy" id="705336"/>
    <lineage>
        <taxon>Bacteria</taxon>
        <taxon>Bacillati</taxon>
        <taxon>Actinomycetota</taxon>
        <taxon>Actinomycetes</taxon>
        <taxon>Streptosporangiales</taxon>
        <taxon>Thermomonosporaceae</taxon>
        <taxon>Actinomadura</taxon>
    </lineage>
</organism>
<name>A0A4R5BAN9_9ACTN</name>
<evidence type="ECO:0000313" key="3">
    <source>
        <dbReference type="Proteomes" id="UP000295578"/>
    </source>
</evidence>
<dbReference type="InterPro" id="IPR010310">
    <property type="entry name" value="T7SS_ESAT-6-like"/>
</dbReference>
<gene>
    <name evidence="2" type="ORF">E1293_20535</name>
</gene>
<evidence type="ECO:0000256" key="1">
    <source>
        <dbReference type="RuleBase" id="RU362001"/>
    </source>
</evidence>
<evidence type="ECO:0000313" key="2">
    <source>
        <dbReference type="EMBL" id="TDD80502.1"/>
    </source>
</evidence>
<sequence length="96" mass="10816">MSQAFSTDYATMQQAQAMFQSKHREMVELLDSLEADLQSGLGRWEDDARDAYFEAKGRWDKAAREQAKAVKEFGEAVGTAQQNYQSAEGANTQMWA</sequence>
<protein>
    <recommendedName>
        <fullName evidence="1">ESAT-6-like protein</fullName>
    </recommendedName>
</protein>